<evidence type="ECO:0000313" key="4">
    <source>
        <dbReference type="Proteomes" id="UP000530564"/>
    </source>
</evidence>
<organism evidence="3 4">
    <name type="scientific">Phenylobacterium haematophilum</name>
    <dbReference type="NCBI Taxonomy" id="98513"/>
    <lineage>
        <taxon>Bacteria</taxon>
        <taxon>Pseudomonadati</taxon>
        <taxon>Pseudomonadota</taxon>
        <taxon>Alphaproteobacteria</taxon>
        <taxon>Caulobacterales</taxon>
        <taxon>Caulobacteraceae</taxon>
        <taxon>Phenylobacterium</taxon>
    </lineage>
</organism>
<feature type="transmembrane region" description="Helical" evidence="1">
    <location>
        <begin position="54"/>
        <end position="72"/>
    </location>
</feature>
<reference evidence="3 4" key="1">
    <citation type="submission" date="2020-08" db="EMBL/GenBank/DDBJ databases">
        <title>Genomic Encyclopedia of Type Strains, Phase IV (KMG-IV): sequencing the most valuable type-strain genomes for metagenomic binning, comparative biology and taxonomic classification.</title>
        <authorList>
            <person name="Goeker M."/>
        </authorList>
    </citation>
    <scope>NUCLEOTIDE SEQUENCE [LARGE SCALE GENOMIC DNA]</scope>
    <source>
        <strain evidence="3 4">DSM 21793</strain>
    </source>
</reference>
<keyword evidence="4" id="KW-1185">Reference proteome</keyword>
<accession>A0A840A741</accession>
<dbReference type="Proteomes" id="UP000530564">
    <property type="component" value="Unassembled WGS sequence"/>
</dbReference>
<protein>
    <submittedName>
        <fullName evidence="3">Uncharacterized protein (DUF305 family)</fullName>
    </submittedName>
</protein>
<dbReference type="RefSeq" id="WP_343056204.1">
    <property type="nucleotide sequence ID" value="NZ_JACIDK010000006.1"/>
</dbReference>
<feature type="transmembrane region" description="Helical" evidence="1">
    <location>
        <begin position="84"/>
        <end position="101"/>
    </location>
</feature>
<dbReference type="InterPro" id="IPR005183">
    <property type="entry name" value="DUF305_CopM-like"/>
</dbReference>
<name>A0A840A741_9CAUL</name>
<comment type="caution">
    <text evidence="3">The sequence shown here is derived from an EMBL/GenBank/DDBJ whole genome shotgun (WGS) entry which is preliminary data.</text>
</comment>
<evidence type="ECO:0000313" key="3">
    <source>
        <dbReference type="EMBL" id="MBB3893027.1"/>
    </source>
</evidence>
<dbReference type="AlphaFoldDB" id="A0A840A741"/>
<dbReference type="Gene3D" id="1.20.1260.10">
    <property type="match status" value="1"/>
</dbReference>
<dbReference type="InterPro" id="IPR012347">
    <property type="entry name" value="Ferritin-like"/>
</dbReference>
<feature type="domain" description="DUF305" evidence="2">
    <location>
        <begin position="103"/>
        <end position="162"/>
    </location>
</feature>
<keyword evidence="1" id="KW-1133">Transmembrane helix</keyword>
<keyword evidence="1" id="KW-0812">Transmembrane</keyword>
<evidence type="ECO:0000256" key="1">
    <source>
        <dbReference type="SAM" id="Phobius"/>
    </source>
</evidence>
<keyword evidence="1" id="KW-0472">Membrane</keyword>
<proteinExistence type="predicted"/>
<sequence>MRTEHKIEGSMDRQMMQHHYMMLALNLALSLVIMYIAMFAMISSWGEFVQNINFFYMALVMWAPMAAVMLLTMKSMYRNTKLNVGLYVVFAAVFVLSLAGIRAQGFVGDRQFVRSMIPHHSGAILMCGQAPIKDAEIRELCFGPNGIIESQKREIAQMKAILKRL</sequence>
<dbReference type="Pfam" id="PF03713">
    <property type="entry name" value="DUF305"/>
    <property type="match status" value="1"/>
</dbReference>
<gene>
    <name evidence="3" type="ORF">GGQ61_003765</name>
</gene>
<feature type="transmembrane region" description="Helical" evidence="1">
    <location>
        <begin position="20"/>
        <end position="42"/>
    </location>
</feature>
<evidence type="ECO:0000259" key="2">
    <source>
        <dbReference type="Pfam" id="PF03713"/>
    </source>
</evidence>
<dbReference type="EMBL" id="JACIDK010000006">
    <property type="protein sequence ID" value="MBB3893027.1"/>
    <property type="molecule type" value="Genomic_DNA"/>
</dbReference>